<keyword evidence="2" id="KW-0147">Chitin-binding</keyword>
<evidence type="ECO:0000256" key="2">
    <source>
        <dbReference type="ARBA" id="ARBA00022669"/>
    </source>
</evidence>
<dbReference type="RefSeq" id="XP_056555488.1">
    <property type="nucleotide sequence ID" value="XM_056700075.1"/>
</dbReference>
<keyword evidence="3" id="KW-0843">Virulence</keyword>
<comment type="similarity">
    <text evidence="1">Belongs to the glycosyl hydrolase 18 family. Chitinase class V subfamily.</text>
</comment>
<dbReference type="Pfam" id="PF00704">
    <property type="entry name" value="Glyco_hydro_18"/>
    <property type="match status" value="1"/>
</dbReference>
<evidence type="ECO:0000256" key="3">
    <source>
        <dbReference type="ARBA" id="ARBA00023026"/>
    </source>
</evidence>
<name>A0A9W9S4X3_9EURO</name>
<dbReference type="GO" id="GO:0005975">
    <property type="term" value="P:carbohydrate metabolic process"/>
    <property type="evidence" value="ECO:0007669"/>
    <property type="project" value="InterPro"/>
</dbReference>
<accession>A0A9W9S4X3</accession>
<dbReference type="InterPro" id="IPR017853">
    <property type="entry name" value="GH"/>
</dbReference>
<reference evidence="5" key="2">
    <citation type="journal article" date="2023" name="IMA Fungus">
        <title>Comparative genomic study of the Penicillium genus elucidates a diverse pangenome and 15 lateral gene transfer events.</title>
        <authorList>
            <person name="Petersen C."/>
            <person name="Sorensen T."/>
            <person name="Nielsen M.R."/>
            <person name="Sondergaard T.E."/>
            <person name="Sorensen J.L."/>
            <person name="Fitzpatrick D.A."/>
            <person name="Frisvad J.C."/>
            <person name="Nielsen K.L."/>
        </authorList>
    </citation>
    <scope>NUCLEOTIDE SEQUENCE</scope>
    <source>
        <strain evidence="5">IBT 29864</strain>
    </source>
</reference>
<sequence>MWALSMLTKAPMATSSIMVGVTSYGRSFEMTTAGCYTSDCTWDAAGAAGPCTDTAGYISNAEINQILAENSNAQQLFSSGDDSDILVYNDTQWVAYMTNTTKSTRTAYYKTFNFAGTSEWAIDLEEYEIFFYSDDNGDTTTSTSTELFESKAYSASLNLASDYNIDVNYNLSCINLIQGDNTTAQLEEYVVLGALKIDEILYEYKGQGKLPYT</sequence>
<dbReference type="GeneID" id="81439254"/>
<evidence type="ECO:0000313" key="5">
    <source>
        <dbReference type="EMBL" id="KAJ5371054.1"/>
    </source>
</evidence>
<dbReference type="Proteomes" id="UP001147782">
    <property type="component" value="Unassembled WGS sequence"/>
</dbReference>
<dbReference type="InterPro" id="IPR053214">
    <property type="entry name" value="LysM12-like"/>
</dbReference>
<evidence type="ECO:0000259" key="4">
    <source>
        <dbReference type="Pfam" id="PF00704"/>
    </source>
</evidence>
<dbReference type="PANTHER" id="PTHR47700:SF2">
    <property type="entry name" value="CHITINASE"/>
    <property type="match status" value="1"/>
</dbReference>
<dbReference type="PANTHER" id="PTHR47700">
    <property type="entry name" value="V CHITINASE, PUTATIVE (AFU_ORTHOLOGUE AFUA_6G13720)-RELATED"/>
    <property type="match status" value="1"/>
</dbReference>
<protein>
    <recommendedName>
        <fullName evidence="4">GH18 domain-containing protein</fullName>
    </recommendedName>
</protein>
<keyword evidence="6" id="KW-1185">Reference proteome</keyword>
<feature type="domain" description="GH18" evidence="4">
    <location>
        <begin position="7"/>
        <end position="124"/>
    </location>
</feature>
<organism evidence="5 6">
    <name type="scientific">Penicillium cataractarum</name>
    <dbReference type="NCBI Taxonomy" id="2100454"/>
    <lineage>
        <taxon>Eukaryota</taxon>
        <taxon>Fungi</taxon>
        <taxon>Dikarya</taxon>
        <taxon>Ascomycota</taxon>
        <taxon>Pezizomycotina</taxon>
        <taxon>Eurotiomycetes</taxon>
        <taxon>Eurotiomycetidae</taxon>
        <taxon>Eurotiales</taxon>
        <taxon>Aspergillaceae</taxon>
        <taxon>Penicillium</taxon>
    </lineage>
</organism>
<proteinExistence type="inferred from homology"/>
<dbReference type="InterPro" id="IPR001223">
    <property type="entry name" value="Glyco_hydro18_cat"/>
</dbReference>
<dbReference type="OrthoDB" id="4369696at2759"/>
<comment type="caution">
    <text evidence="5">The sequence shown here is derived from an EMBL/GenBank/DDBJ whole genome shotgun (WGS) entry which is preliminary data.</text>
</comment>
<dbReference type="EMBL" id="JAPZBS010000005">
    <property type="protein sequence ID" value="KAJ5371054.1"/>
    <property type="molecule type" value="Genomic_DNA"/>
</dbReference>
<dbReference type="Gene3D" id="3.10.50.10">
    <property type="match status" value="1"/>
</dbReference>
<evidence type="ECO:0000313" key="6">
    <source>
        <dbReference type="Proteomes" id="UP001147782"/>
    </source>
</evidence>
<dbReference type="AlphaFoldDB" id="A0A9W9S4X3"/>
<dbReference type="SUPFAM" id="SSF54556">
    <property type="entry name" value="Chitinase insertion domain"/>
    <property type="match status" value="1"/>
</dbReference>
<dbReference type="GO" id="GO:0008061">
    <property type="term" value="F:chitin binding"/>
    <property type="evidence" value="ECO:0007669"/>
    <property type="project" value="UniProtKB-KW"/>
</dbReference>
<dbReference type="InterPro" id="IPR029070">
    <property type="entry name" value="Chitinase_insertion_sf"/>
</dbReference>
<evidence type="ECO:0000256" key="1">
    <source>
        <dbReference type="ARBA" id="ARBA00008682"/>
    </source>
</evidence>
<reference evidence="5" key="1">
    <citation type="submission" date="2022-11" db="EMBL/GenBank/DDBJ databases">
        <authorList>
            <person name="Petersen C."/>
        </authorList>
    </citation>
    <scope>NUCLEOTIDE SEQUENCE</scope>
    <source>
        <strain evidence="5">IBT 29864</strain>
    </source>
</reference>
<gene>
    <name evidence="5" type="ORF">N7496_007146</name>
</gene>
<dbReference type="SUPFAM" id="SSF51445">
    <property type="entry name" value="(Trans)glycosidases"/>
    <property type="match status" value="1"/>
</dbReference>